<protein>
    <recommendedName>
        <fullName evidence="3">Fibronectin type-III domain-containing protein</fullName>
    </recommendedName>
</protein>
<evidence type="ECO:0000313" key="1">
    <source>
        <dbReference type="EMBL" id="KGF47536.1"/>
    </source>
</evidence>
<sequence>MADNPNNLPSTIQGDGRKFISLLKNYLKDVTTVVDDIYTILGKEDGSPTEIDGQIKNVRVTEKTVGDAVVLDISWNKDDITHYSGVNISVKENNGYHTKLWKDIEVTRRYRTGNVTRFTLENIVVGHSYLITVQGRDKNGSISKEEKAPVIEHYVSPDSHTPLPPYDFTVIFDKRGTYWHWKQRDNNGSQWSELRLDEHVGEEHNRLDVTTDLYSNAVPPVRTGKAYLYNKGIGNSYTKPVILDFAKPVPQAPRNIVVKPVFEGLTITFDEIPENCSGANIYVNGEKFSLKTNSFVYNCSTGEYTIKICYTDSFGEGEFSSPVVQNTLEEIPPDAVHITDKTVFDNGVIVAKYIGDKAVVGTKIADGVITTDKLSANAVTASKIATNAITTDKIQAGAITTETMNVNSINGDRIIAGTLSADKIKSGSITSNQIATGTITTDNIQSGAVTADKIAAGVISLAKTDTIINGGAVTLDGTGMNVLADNGTRTLFDGNGITWIDKHGIPHSAIRQMIYGEAKHGDTITYNWDSAPMVLVNPPIDNVFNLGDDCIQVNRAVNVTKNSFMIESYVKKSGGRTNAIILHPYRIPPTRDTRSWTSDCHHGECSHHSEDYLDSGVINEEEMGKKIALYAPVKAIYLIKIDGISSYFDDFIISIDKRVISTKDDFGREIPCTLEEGYHVMTFEVRKLKELNRFIDKNKNIDITVKIKTELLNVLIIPNENPVQFIALERTKDSYFTTKRKATKSHMYTGRGTYKFKPTGKHLRVVLVGASDVQRRASSETSIVGNGINARTSRNETKIRGIDNTSPNTSNYSDAWHWSYKGGEIQERDFAEIMWNTISKSDRGEWTYDNVVKTKYKTYGYVLSAIPIAIEQEYIPTHGGNGRVLSYRASEYPNTRFIVENGGVKTKQSIIGASFMTPEKRYWYGNDGGYQREYVQYYTINMGLSKPVIVDIDVPENATEYTITVGACPDVEKGKVMDFPYGKLTCHDTTMYDGGVFIIEEGENVL</sequence>
<dbReference type="eggNOG" id="COG4733">
    <property type="taxonomic scope" value="Bacteria"/>
</dbReference>
<gene>
    <name evidence="1" type="ORF">HMPREF0872_03800</name>
</gene>
<keyword evidence="2" id="KW-1185">Reference proteome</keyword>
<reference evidence="1 2" key="1">
    <citation type="submission" date="2014-07" db="EMBL/GenBank/DDBJ databases">
        <authorList>
            <person name="McCorrison J."/>
            <person name="Sanka R."/>
            <person name="Torralba M."/>
            <person name="Gillis M."/>
            <person name="Haft D.H."/>
            <person name="Methe B."/>
            <person name="Sutton G."/>
            <person name="Nelson K.E."/>
        </authorList>
    </citation>
    <scope>NUCLEOTIDE SEQUENCE [LARGE SCALE GENOMIC DNA]</scope>
    <source>
        <strain evidence="1 2">DNF00314</strain>
    </source>
</reference>
<dbReference type="AlphaFoldDB" id="A0A096ALK6"/>
<dbReference type="RefSeq" id="WP_038152013.1">
    <property type="nucleotide sequence ID" value="NZ_JRNT01000008.1"/>
</dbReference>
<evidence type="ECO:0000313" key="2">
    <source>
        <dbReference type="Proteomes" id="UP000029628"/>
    </source>
</evidence>
<organism evidence="1 2">
    <name type="scientific">Veillonella montpellierensis DNF00314</name>
    <dbReference type="NCBI Taxonomy" id="1401067"/>
    <lineage>
        <taxon>Bacteria</taxon>
        <taxon>Bacillati</taxon>
        <taxon>Bacillota</taxon>
        <taxon>Negativicutes</taxon>
        <taxon>Veillonellales</taxon>
        <taxon>Veillonellaceae</taxon>
        <taxon>Veillonella</taxon>
    </lineage>
</organism>
<evidence type="ECO:0008006" key="3">
    <source>
        <dbReference type="Google" id="ProtNLM"/>
    </source>
</evidence>
<proteinExistence type="predicted"/>
<dbReference type="EMBL" id="JRNT01000008">
    <property type="protein sequence ID" value="KGF47536.1"/>
    <property type="molecule type" value="Genomic_DNA"/>
</dbReference>
<accession>A0A096ALK6</accession>
<dbReference type="Proteomes" id="UP000029628">
    <property type="component" value="Unassembled WGS sequence"/>
</dbReference>
<name>A0A096ALK6_9FIRM</name>
<comment type="caution">
    <text evidence="1">The sequence shown here is derived from an EMBL/GenBank/DDBJ whole genome shotgun (WGS) entry which is preliminary data.</text>
</comment>